<sequence>MHIRNNTGNNNFKRIAIAVSYAVAGQKRRAHRHLKQLRFCNAGRTRADVFNGVVNTHAIFLFQQLVQRFDALEPFTDFRRNAAF</sequence>
<name>A0A645FKV6_9ZZZZ</name>
<organism evidence="1">
    <name type="scientific">bioreactor metagenome</name>
    <dbReference type="NCBI Taxonomy" id="1076179"/>
    <lineage>
        <taxon>unclassified sequences</taxon>
        <taxon>metagenomes</taxon>
        <taxon>ecological metagenomes</taxon>
    </lineage>
</organism>
<proteinExistence type="predicted"/>
<comment type="caution">
    <text evidence="1">The sequence shown here is derived from an EMBL/GenBank/DDBJ whole genome shotgun (WGS) entry which is preliminary data.</text>
</comment>
<protein>
    <submittedName>
        <fullName evidence="1">Uncharacterized protein</fullName>
    </submittedName>
</protein>
<accession>A0A645FKV6</accession>
<dbReference type="EMBL" id="VSSQ01060899">
    <property type="protein sequence ID" value="MPN14296.1"/>
    <property type="molecule type" value="Genomic_DNA"/>
</dbReference>
<dbReference type="AlphaFoldDB" id="A0A645FKV6"/>
<evidence type="ECO:0000313" key="1">
    <source>
        <dbReference type="EMBL" id="MPN14296.1"/>
    </source>
</evidence>
<reference evidence="1" key="1">
    <citation type="submission" date="2019-08" db="EMBL/GenBank/DDBJ databases">
        <authorList>
            <person name="Kucharzyk K."/>
            <person name="Murdoch R.W."/>
            <person name="Higgins S."/>
            <person name="Loffler F."/>
        </authorList>
    </citation>
    <scope>NUCLEOTIDE SEQUENCE</scope>
</reference>
<gene>
    <name evidence="1" type="ORF">SDC9_161622</name>
</gene>